<protein>
    <recommendedName>
        <fullName evidence="1">F-box domain-containing protein</fullName>
    </recommendedName>
</protein>
<evidence type="ECO:0000259" key="1">
    <source>
        <dbReference type="PROSITE" id="PS50181"/>
    </source>
</evidence>
<name>A0AAV6Y631_9LAMI</name>
<organism evidence="2 3">
    <name type="scientific">Buddleja alternifolia</name>
    <dbReference type="NCBI Taxonomy" id="168488"/>
    <lineage>
        <taxon>Eukaryota</taxon>
        <taxon>Viridiplantae</taxon>
        <taxon>Streptophyta</taxon>
        <taxon>Embryophyta</taxon>
        <taxon>Tracheophyta</taxon>
        <taxon>Spermatophyta</taxon>
        <taxon>Magnoliopsida</taxon>
        <taxon>eudicotyledons</taxon>
        <taxon>Gunneridae</taxon>
        <taxon>Pentapetalae</taxon>
        <taxon>asterids</taxon>
        <taxon>lamiids</taxon>
        <taxon>Lamiales</taxon>
        <taxon>Scrophulariaceae</taxon>
        <taxon>Buddlejeae</taxon>
        <taxon>Buddleja</taxon>
    </lineage>
</organism>
<comment type="caution">
    <text evidence="2">The sequence shown here is derived from an EMBL/GenBank/DDBJ whole genome shotgun (WGS) entry which is preliminary data.</text>
</comment>
<dbReference type="PROSITE" id="PS50181">
    <property type="entry name" value="FBOX"/>
    <property type="match status" value="1"/>
</dbReference>
<dbReference type="Pfam" id="PF00646">
    <property type="entry name" value="F-box"/>
    <property type="match status" value="1"/>
</dbReference>
<dbReference type="SUPFAM" id="SSF81383">
    <property type="entry name" value="F-box domain"/>
    <property type="match status" value="1"/>
</dbReference>
<sequence length="392" mass="44583">MSDYLPPELLIEILLKLPVKSLIRFTSVCKSWYSLITSSTFISAHVSNPKNHTLLLRRYDKHDKQEHYSLLKVTENGPFSVDSLSEFEFPFKSQIGYFRIVGCCNGIVCLSDDFFANPSQPVILWNPCVRNYVALPKTIVNPKGPHIFALGFGVDGDDYKVVRLVYRKRPDDFGFNVPPQVEVFSLKTGRWRRLKGVCFRLQVLEFMWSQVFLNGVVHWLAYESINLHSTRSCILVFVVGSEVFNEIPLSDELARESVTDLCIHVIGESLGVIKYEREVGNGSCDVWVMRQYDVKESWTKLYRIDLIGGLERVVAFCESGEALVASHGLELVAYNPETKQTKDLGIYGTTRSFYIDNYVESLLLFKGPNGVVEEERSGDALEELNLDSCFIV</sequence>
<dbReference type="NCBIfam" id="TIGR01640">
    <property type="entry name" value="F_box_assoc_1"/>
    <property type="match status" value="1"/>
</dbReference>
<dbReference type="EMBL" id="WHWC01000003">
    <property type="protein sequence ID" value="KAG8386905.1"/>
    <property type="molecule type" value="Genomic_DNA"/>
</dbReference>
<feature type="domain" description="F-box" evidence="1">
    <location>
        <begin position="1"/>
        <end position="45"/>
    </location>
</feature>
<dbReference type="SMART" id="SM00256">
    <property type="entry name" value="FBOX"/>
    <property type="match status" value="1"/>
</dbReference>
<dbReference type="InterPro" id="IPR006527">
    <property type="entry name" value="F-box-assoc_dom_typ1"/>
</dbReference>
<reference evidence="2" key="1">
    <citation type="submission" date="2019-10" db="EMBL/GenBank/DDBJ databases">
        <authorList>
            <person name="Zhang R."/>
            <person name="Pan Y."/>
            <person name="Wang J."/>
            <person name="Ma R."/>
            <person name="Yu S."/>
        </authorList>
    </citation>
    <scope>NUCLEOTIDE SEQUENCE</scope>
    <source>
        <strain evidence="2">LA-IB0</strain>
        <tissue evidence="2">Leaf</tissue>
    </source>
</reference>
<dbReference type="Gene3D" id="1.20.1280.50">
    <property type="match status" value="1"/>
</dbReference>
<accession>A0AAV6Y631</accession>
<evidence type="ECO:0000313" key="3">
    <source>
        <dbReference type="Proteomes" id="UP000826271"/>
    </source>
</evidence>
<dbReference type="InterPro" id="IPR036047">
    <property type="entry name" value="F-box-like_dom_sf"/>
</dbReference>
<evidence type="ECO:0000313" key="2">
    <source>
        <dbReference type="EMBL" id="KAG8386905.1"/>
    </source>
</evidence>
<gene>
    <name evidence="2" type="ORF">BUALT_Bualt03G0197400</name>
</gene>
<dbReference type="PANTHER" id="PTHR31672">
    <property type="entry name" value="BNACNNG10540D PROTEIN"/>
    <property type="match status" value="1"/>
</dbReference>
<dbReference type="InterPro" id="IPR001810">
    <property type="entry name" value="F-box_dom"/>
</dbReference>
<dbReference type="AlphaFoldDB" id="A0AAV6Y631"/>
<dbReference type="InterPro" id="IPR050796">
    <property type="entry name" value="SCF_F-box_component"/>
</dbReference>
<proteinExistence type="predicted"/>
<dbReference type="Pfam" id="PF07734">
    <property type="entry name" value="FBA_1"/>
    <property type="match status" value="1"/>
</dbReference>
<keyword evidence="3" id="KW-1185">Reference proteome</keyword>
<dbReference type="Proteomes" id="UP000826271">
    <property type="component" value="Unassembled WGS sequence"/>
</dbReference>
<dbReference type="PANTHER" id="PTHR31672:SF10">
    <property type="entry name" value="F-BOX DOMAIN-CONTAINING PROTEIN"/>
    <property type="match status" value="1"/>
</dbReference>
<dbReference type="InterPro" id="IPR017451">
    <property type="entry name" value="F-box-assoc_interact_dom"/>
</dbReference>